<dbReference type="RefSeq" id="WP_084444848.1">
    <property type="nucleotide sequence ID" value="NZ_FWWW01000062.1"/>
</dbReference>
<dbReference type="Pfam" id="PF13302">
    <property type="entry name" value="Acetyltransf_3"/>
    <property type="match status" value="1"/>
</dbReference>
<accession>A0A1W1VIB2</accession>
<proteinExistence type="predicted"/>
<dbReference type="STRING" id="645990.SAMN00120144_2896"/>
<name>A0A1W1VIB2_9BACT</name>
<dbReference type="GO" id="GO:0016747">
    <property type="term" value="F:acyltransferase activity, transferring groups other than amino-acyl groups"/>
    <property type="evidence" value="ECO:0007669"/>
    <property type="project" value="InterPro"/>
</dbReference>
<keyword evidence="3" id="KW-1185">Reference proteome</keyword>
<gene>
    <name evidence="2" type="ORF">SAMN00120144_2896</name>
</gene>
<evidence type="ECO:0000313" key="2">
    <source>
        <dbReference type="EMBL" id="SMB93125.1"/>
    </source>
</evidence>
<dbReference type="InterPro" id="IPR000182">
    <property type="entry name" value="GNAT_dom"/>
</dbReference>
<dbReference type="EMBL" id="FWWW01000062">
    <property type="protein sequence ID" value="SMB93125.1"/>
    <property type="molecule type" value="Genomic_DNA"/>
</dbReference>
<dbReference type="OrthoDB" id="9811523at2"/>
<sequence length="197" mass="21967">MIRLEYFTPADFKQLIQWIDNEQLLKEWSGSLFSFPLTEASLTWYLEGANDPTEPDAFIYKAIDTETGETVGHISLGSFSETNKAARITRVLIGNTAARGRGYCQGMIKAVLRVGFEELGLHRISLGVYDFNEAAIGCYQKAGLKTEGIMRDVVRYKDGYWSLIEMALLEDEWRLANSPAEVPTATHTTATSTNVAV</sequence>
<dbReference type="SUPFAM" id="SSF55729">
    <property type="entry name" value="Acyl-CoA N-acyltransferases (Nat)"/>
    <property type="match status" value="1"/>
</dbReference>
<reference evidence="2 3" key="1">
    <citation type="submission" date="2017-04" db="EMBL/GenBank/DDBJ databases">
        <authorList>
            <person name="Afonso C.L."/>
            <person name="Miller P.J."/>
            <person name="Scott M.A."/>
            <person name="Spackman E."/>
            <person name="Goraichik I."/>
            <person name="Dimitrov K.M."/>
            <person name="Suarez D.L."/>
            <person name="Swayne D.E."/>
        </authorList>
    </citation>
    <scope>NUCLEOTIDE SEQUENCE [LARGE SCALE GENOMIC DNA]</scope>
    <source>
        <strain evidence="2 3">DSM 11622</strain>
    </source>
</reference>
<dbReference type="PANTHER" id="PTHR43415">
    <property type="entry name" value="SPERMIDINE N(1)-ACETYLTRANSFERASE"/>
    <property type="match status" value="1"/>
</dbReference>
<dbReference type="PANTHER" id="PTHR43415:SF5">
    <property type="entry name" value="ACETYLTRANSFERASE"/>
    <property type="match status" value="1"/>
</dbReference>
<evidence type="ECO:0000313" key="3">
    <source>
        <dbReference type="Proteomes" id="UP000192266"/>
    </source>
</evidence>
<dbReference type="Proteomes" id="UP000192266">
    <property type="component" value="Unassembled WGS sequence"/>
</dbReference>
<organism evidence="2 3">
    <name type="scientific">Hymenobacter roseosalivarius DSM 11622</name>
    <dbReference type="NCBI Taxonomy" id="645990"/>
    <lineage>
        <taxon>Bacteria</taxon>
        <taxon>Pseudomonadati</taxon>
        <taxon>Bacteroidota</taxon>
        <taxon>Cytophagia</taxon>
        <taxon>Cytophagales</taxon>
        <taxon>Hymenobacteraceae</taxon>
        <taxon>Hymenobacter</taxon>
    </lineage>
</organism>
<evidence type="ECO:0000259" key="1">
    <source>
        <dbReference type="PROSITE" id="PS51186"/>
    </source>
</evidence>
<feature type="domain" description="N-acetyltransferase" evidence="1">
    <location>
        <begin position="2"/>
        <end position="171"/>
    </location>
</feature>
<dbReference type="Gene3D" id="3.40.630.30">
    <property type="match status" value="1"/>
</dbReference>
<dbReference type="PROSITE" id="PS51186">
    <property type="entry name" value="GNAT"/>
    <property type="match status" value="1"/>
</dbReference>
<keyword evidence="2" id="KW-0808">Transferase</keyword>
<dbReference type="InterPro" id="IPR016181">
    <property type="entry name" value="Acyl_CoA_acyltransferase"/>
</dbReference>
<protein>
    <submittedName>
        <fullName evidence="2">GCN5-related N-acetyltransferase</fullName>
    </submittedName>
</protein>
<dbReference type="AlphaFoldDB" id="A0A1W1VIB2"/>